<keyword evidence="8" id="KW-1185">Reference proteome</keyword>
<sequence>MDEQTKDSLLTEAMNEYGDYLVQLCYTYVRNWQTAEDLAQETFIRYYNNLPKFRGEASVKTYLFRIAVNVCKDYLSSWKYKKVHISEIFQKLLKSEDTPEKQAIKHDEQAQLVKGIEGLQTKYKDVLLLFHFGEMTLEEVSFALNIPVNTVKTRLRRARRTLGIALEEGGEDHARSNS</sequence>
<dbReference type="SUPFAM" id="SSF88659">
    <property type="entry name" value="Sigma3 and sigma4 domains of RNA polymerase sigma factors"/>
    <property type="match status" value="1"/>
</dbReference>
<evidence type="ECO:0000256" key="2">
    <source>
        <dbReference type="ARBA" id="ARBA00023015"/>
    </source>
</evidence>
<dbReference type="GO" id="GO:0016987">
    <property type="term" value="F:sigma factor activity"/>
    <property type="evidence" value="ECO:0007669"/>
    <property type="project" value="UniProtKB-KW"/>
</dbReference>
<comment type="caution">
    <text evidence="7">The sequence shown here is derived from an EMBL/GenBank/DDBJ whole genome shotgun (WGS) entry which is preliminary data.</text>
</comment>
<accession>A0A2W7PCI0</accession>
<dbReference type="InterPro" id="IPR036388">
    <property type="entry name" value="WH-like_DNA-bd_sf"/>
</dbReference>
<dbReference type="PANTHER" id="PTHR43133:SF60">
    <property type="entry name" value="RNA POLYMERASE SIGMA FACTOR SIGV"/>
    <property type="match status" value="1"/>
</dbReference>
<dbReference type="NCBIfam" id="TIGR02937">
    <property type="entry name" value="sigma70-ECF"/>
    <property type="match status" value="1"/>
</dbReference>
<dbReference type="InterPro" id="IPR007627">
    <property type="entry name" value="RNA_pol_sigma70_r2"/>
</dbReference>
<dbReference type="Pfam" id="PF04542">
    <property type="entry name" value="Sigma70_r2"/>
    <property type="match status" value="1"/>
</dbReference>
<dbReference type="InterPro" id="IPR014284">
    <property type="entry name" value="RNA_pol_sigma-70_dom"/>
</dbReference>
<dbReference type="GO" id="GO:0006352">
    <property type="term" value="P:DNA-templated transcription initiation"/>
    <property type="evidence" value="ECO:0007669"/>
    <property type="project" value="InterPro"/>
</dbReference>
<gene>
    <name evidence="7" type="ORF">C7437_10378</name>
</gene>
<dbReference type="Proteomes" id="UP000248646">
    <property type="component" value="Unassembled WGS sequence"/>
</dbReference>
<dbReference type="Gene3D" id="1.10.10.10">
    <property type="entry name" value="Winged helix-like DNA-binding domain superfamily/Winged helix DNA-binding domain"/>
    <property type="match status" value="1"/>
</dbReference>
<proteinExistence type="inferred from homology"/>
<dbReference type="SUPFAM" id="SSF88946">
    <property type="entry name" value="Sigma2 domain of RNA polymerase sigma factors"/>
    <property type="match status" value="1"/>
</dbReference>
<evidence type="ECO:0000259" key="6">
    <source>
        <dbReference type="Pfam" id="PF08281"/>
    </source>
</evidence>
<dbReference type="InterPro" id="IPR013324">
    <property type="entry name" value="RNA_pol_sigma_r3/r4-like"/>
</dbReference>
<dbReference type="PANTHER" id="PTHR43133">
    <property type="entry name" value="RNA POLYMERASE ECF-TYPE SIGMA FACTO"/>
    <property type="match status" value="1"/>
</dbReference>
<organism evidence="7 8">
    <name type="scientific">Psychrobacillus insolitus</name>
    <dbReference type="NCBI Taxonomy" id="1461"/>
    <lineage>
        <taxon>Bacteria</taxon>
        <taxon>Bacillati</taxon>
        <taxon>Bacillota</taxon>
        <taxon>Bacilli</taxon>
        <taxon>Bacillales</taxon>
        <taxon>Bacillaceae</taxon>
        <taxon>Psychrobacillus</taxon>
    </lineage>
</organism>
<evidence type="ECO:0000256" key="4">
    <source>
        <dbReference type="ARBA" id="ARBA00023163"/>
    </source>
</evidence>
<dbReference type="OrthoDB" id="9794508at2"/>
<feature type="domain" description="RNA polymerase sigma-70 region 2" evidence="5">
    <location>
        <begin position="15"/>
        <end position="76"/>
    </location>
</feature>
<feature type="domain" description="RNA polymerase sigma factor 70 region 4 type 2" evidence="6">
    <location>
        <begin position="112"/>
        <end position="162"/>
    </location>
</feature>
<evidence type="ECO:0000313" key="7">
    <source>
        <dbReference type="EMBL" id="PZX04829.1"/>
    </source>
</evidence>
<dbReference type="InterPro" id="IPR039425">
    <property type="entry name" value="RNA_pol_sigma-70-like"/>
</dbReference>
<protein>
    <submittedName>
        <fullName evidence="7">RNA polymerase sigma-70 factor (ECF subfamily)</fullName>
    </submittedName>
</protein>
<keyword evidence="2" id="KW-0805">Transcription regulation</keyword>
<dbReference type="GO" id="GO:0003677">
    <property type="term" value="F:DNA binding"/>
    <property type="evidence" value="ECO:0007669"/>
    <property type="project" value="InterPro"/>
</dbReference>
<comment type="similarity">
    <text evidence="1">Belongs to the sigma-70 factor family. ECF subfamily.</text>
</comment>
<dbReference type="EMBL" id="QKZI01000003">
    <property type="protein sequence ID" value="PZX04829.1"/>
    <property type="molecule type" value="Genomic_DNA"/>
</dbReference>
<name>A0A2W7PCI0_9BACI</name>
<dbReference type="RefSeq" id="WP_111439488.1">
    <property type="nucleotide sequence ID" value="NZ_QKZI01000003.1"/>
</dbReference>
<evidence type="ECO:0000256" key="3">
    <source>
        <dbReference type="ARBA" id="ARBA00023082"/>
    </source>
</evidence>
<dbReference type="InterPro" id="IPR013325">
    <property type="entry name" value="RNA_pol_sigma_r2"/>
</dbReference>
<dbReference type="AlphaFoldDB" id="A0A2W7PCI0"/>
<keyword evidence="3" id="KW-0731">Sigma factor</keyword>
<evidence type="ECO:0000259" key="5">
    <source>
        <dbReference type="Pfam" id="PF04542"/>
    </source>
</evidence>
<dbReference type="Pfam" id="PF08281">
    <property type="entry name" value="Sigma70_r4_2"/>
    <property type="match status" value="1"/>
</dbReference>
<dbReference type="Gene3D" id="1.10.1740.10">
    <property type="match status" value="1"/>
</dbReference>
<dbReference type="InterPro" id="IPR013249">
    <property type="entry name" value="RNA_pol_sigma70_r4_t2"/>
</dbReference>
<evidence type="ECO:0000256" key="1">
    <source>
        <dbReference type="ARBA" id="ARBA00010641"/>
    </source>
</evidence>
<evidence type="ECO:0000313" key="8">
    <source>
        <dbReference type="Proteomes" id="UP000248646"/>
    </source>
</evidence>
<keyword evidence="4" id="KW-0804">Transcription</keyword>
<reference evidence="7 8" key="1">
    <citation type="submission" date="2018-06" db="EMBL/GenBank/DDBJ databases">
        <title>Genomic Encyclopedia of Type Strains, Phase IV (KMG-IV): sequencing the most valuable type-strain genomes for metagenomic binning, comparative biology and taxonomic classification.</title>
        <authorList>
            <person name="Goeker M."/>
        </authorList>
    </citation>
    <scope>NUCLEOTIDE SEQUENCE [LARGE SCALE GENOMIC DNA]</scope>
    <source>
        <strain evidence="7 8">DSM 5</strain>
    </source>
</reference>